<accession>A0A0C1N7G9</accession>
<gene>
    <name evidence="4" type="ORF">DA73_0228355</name>
    <name evidence="3" type="ORF">DA73_0400039545</name>
</gene>
<keyword evidence="5" id="KW-1185">Reference proteome</keyword>
<evidence type="ECO:0000256" key="1">
    <source>
        <dbReference type="ARBA" id="ARBA00004613"/>
    </source>
</evidence>
<dbReference type="Proteomes" id="UP000029738">
    <property type="component" value="Unassembled WGS sequence"/>
</dbReference>
<evidence type="ECO:0008006" key="6">
    <source>
        <dbReference type="Google" id="ProtNLM"/>
    </source>
</evidence>
<dbReference type="Pfam" id="PF00353">
    <property type="entry name" value="HemolysinCabind"/>
    <property type="match status" value="1"/>
</dbReference>
<evidence type="ECO:0000256" key="2">
    <source>
        <dbReference type="ARBA" id="ARBA00022525"/>
    </source>
</evidence>
<reference evidence="4" key="1">
    <citation type="journal article" date="2015" name="Genome Announc.">
        <title>Draft Genome Sequence of Tolypothrix boutellei Strain VB521301.</title>
        <authorList>
            <person name="Chandrababunaidu M.M."/>
            <person name="Singh D."/>
            <person name="Sen D."/>
            <person name="Bhan S."/>
            <person name="Das S."/>
            <person name="Gupta A."/>
            <person name="Adhikary S.P."/>
            <person name="Tripathy S."/>
        </authorList>
    </citation>
    <scope>NUCLEOTIDE SEQUENCE</scope>
    <source>
        <strain evidence="4">VB521301</strain>
    </source>
</reference>
<reference evidence="3" key="2">
    <citation type="submission" date="2019-11" db="EMBL/GenBank/DDBJ databases">
        <title>Improved Assembly of Tolypothrix boutellei genome.</title>
        <authorList>
            <person name="Sarangi A.N."/>
            <person name="Mukherjee M."/>
            <person name="Ghosh S."/>
            <person name="Singh D."/>
            <person name="Das A."/>
            <person name="Kant S."/>
            <person name="Prusty A."/>
            <person name="Tripathy S."/>
        </authorList>
    </citation>
    <scope>NUCLEOTIDE SEQUENCE</scope>
    <source>
        <strain evidence="3">VB521301</strain>
    </source>
</reference>
<dbReference type="EMBL" id="JHEG02000058">
    <property type="protein sequence ID" value="KIE08481.1"/>
    <property type="molecule type" value="Genomic_DNA"/>
</dbReference>
<dbReference type="InterPro" id="IPR018511">
    <property type="entry name" value="Hemolysin-typ_Ca-bd_CS"/>
</dbReference>
<dbReference type="InterPro" id="IPR001343">
    <property type="entry name" value="Hemolysn_Ca-bd"/>
</dbReference>
<comment type="subcellular location">
    <subcellularLocation>
        <location evidence="1">Secreted</location>
    </subcellularLocation>
</comment>
<dbReference type="SUPFAM" id="SSF51120">
    <property type="entry name" value="beta-Roll"/>
    <property type="match status" value="1"/>
</dbReference>
<dbReference type="PANTHER" id="PTHR38340:SF1">
    <property type="entry name" value="S-LAYER PROTEIN"/>
    <property type="match status" value="1"/>
</dbReference>
<comment type="caution">
    <text evidence="4">The sequence shown here is derived from an EMBL/GenBank/DDBJ whole genome shotgun (WGS) entry which is preliminary data.</text>
</comment>
<keyword evidence="2" id="KW-0964">Secreted</keyword>
<organism evidence="4">
    <name type="scientific">Tolypothrix bouteillei VB521301</name>
    <dbReference type="NCBI Taxonomy" id="1479485"/>
    <lineage>
        <taxon>Bacteria</taxon>
        <taxon>Bacillati</taxon>
        <taxon>Cyanobacteriota</taxon>
        <taxon>Cyanophyceae</taxon>
        <taxon>Nostocales</taxon>
        <taxon>Tolypothrichaceae</taxon>
        <taxon>Tolypothrix</taxon>
    </lineage>
</organism>
<dbReference type="GO" id="GO:0005576">
    <property type="term" value="C:extracellular region"/>
    <property type="evidence" value="ECO:0007669"/>
    <property type="project" value="UniProtKB-SubCell"/>
</dbReference>
<dbReference type="RefSeq" id="WP_038083035.1">
    <property type="nucleotide sequence ID" value="NZ_JHEG04000002.1"/>
</dbReference>
<evidence type="ECO:0000313" key="3">
    <source>
        <dbReference type="EMBL" id="KAF3883811.1"/>
    </source>
</evidence>
<proteinExistence type="predicted"/>
<dbReference type="PRINTS" id="PR00313">
    <property type="entry name" value="CABNDNGRPT"/>
</dbReference>
<dbReference type="EMBL" id="JHEG04000002">
    <property type="protein sequence ID" value="KAF3883811.1"/>
    <property type="molecule type" value="Genomic_DNA"/>
</dbReference>
<dbReference type="STRING" id="1479485.DA73_0228355"/>
<protein>
    <recommendedName>
        <fullName evidence="6">Calcium-binding protein</fullName>
    </recommendedName>
</protein>
<dbReference type="PROSITE" id="PS00330">
    <property type="entry name" value="HEMOLYSIN_CALCIUM"/>
    <property type="match status" value="1"/>
</dbReference>
<dbReference type="InterPro" id="IPR011049">
    <property type="entry name" value="Serralysin-like_metalloprot_C"/>
</dbReference>
<dbReference type="Gene3D" id="2.150.10.10">
    <property type="entry name" value="Serralysin-like metalloprotease, C-terminal"/>
    <property type="match status" value="1"/>
</dbReference>
<dbReference type="AlphaFoldDB" id="A0A0C1N7G9"/>
<evidence type="ECO:0000313" key="5">
    <source>
        <dbReference type="Proteomes" id="UP000029738"/>
    </source>
</evidence>
<dbReference type="InterPro" id="IPR050557">
    <property type="entry name" value="RTX_toxin/Mannuronan_C5-epim"/>
</dbReference>
<dbReference type="GO" id="GO:0005509">
    <property type="term" value="F:calcium ion binding"/>
    <property type="evidence" value="ECO:0007669"/>
    <property type="project" value="InterPro"/>
</dbReference>
<evidence type="ECO:0000313" key="4">
    <source>
        <dbReference type="EMBL" id="KIE08481.1"/>
    </source>
</evidence>
<sequence>MTVLYIEFNTIEGSDGANDILFGSELNDQIFGKQGDDTLGGGDGDDIDLLFGGLGNDTLKGSVGVDYYFFQDPNARMQDIGPNKIQVTSFEGIDIIENFEQGDDIYIADTVTDSSSGGTTQVPFHSATNPVNPPIFIEYKSVLGLTTLVPRVVVGSYKLNDNLKLGGIHSLHDSFSGNTPNFSTINHLNTGIFDTNSPILDFSGSF</sequence>
<dbReference type="PANTHER" id="PTHR38340">
    <property type="entry name" value="S-LAYER PROTEIN"/>
    <property type="match status" value="1"/>
</dbReference>
<name>A0A0C1N7G9_9CYAN</name>